<dbReference type="AlphaFoldDB" id="A0AAF0D2W2"/>
<dbReference type="Proteomes" id="UP000186851">
    <property type="component" value="Chromosome"/>
</dbReference>
<dbReference type="InterPro" id="IPR007052">
    <property type="entry name" value="CS_dom"/>
</dbReference>
<accession>A0AAF0D2W2</accession>
<reference evidence="5" key="1">
    <citation type="journal article" date="2017" name="Nature">
        <title>Asgard archaea illuminate the origin of eukaryotic cellular complexity.</title>
        <authorList>
            <person name="Zaremba-Niedzwiedzka K."/>
            <person name="Caceres E.F."/>
            <person name="Saw J.H."/>
            <person name="Backstrom D."/>
            <person name="Juzokaite L."/>
            <person name="Vancaester E."/>
            <person name="Seitz K.W."/>
            <person name="Anantharaman K."/>
            <person name="Starnawski P."/>
            <person name="Kjeldsen K.U."/>
            <person name="Scott M.B."/>
            <person name="Nunoura T."/>
            <person name="Banfield J.F."/>
            <person name="Schramm A."/>
            <person name="Baker B.J."/>
            <person name="Spang A."/>
            <person name="Ettema T.J.G."/>
        </authorList>
    </citation>
    <scope>NUCLEOTIDE SEQUENCE</scope>
    <source>
        <strain evidence="5">LCB_4</strain>
    </source>
</reference>
<dbReference type="NCBIfam" id="NF041800">
    <property type="entry name" value="Hsp20"/>
    <property type="match status" value="1"/>
</dbReference>
<dbReference type="EMBL" id="CP091871">
    <property type="protein sequence ID" value="WEU40686.1"/>
    <property type="molecule type" value="Genomic_DNA"/>
</dbReference>
<dbReference type="InterPro" id="IPR002068">
    <property type="entry name" value="A-crystallin/Hsp20_dom"/>
</dbReference>
<organism evidence="5 6">
    <name type="scientific">Odinarchaeota yellowstonii (strain LCB_4)</name>
    <dbReference type="NCBI Taxonomy" id="1841599"/>
    <lineage>
        <taxon>Archaea</taxon>
        <taxon>Promethearchaeati</taxon>
        <taxon>Candidatus Odinarchaeota</taxon>
        <taxon>Candidatus Odinarchaeia</taxon>
        <taxon>Candidatus Odinarchaeales</taxon>
        <taxon>Candidatus Odinarchaeaceae</taxon>
        <taxon>Candidatus Odinarchaeum</taxon>
    </lineage>
</organism>
<dbReference type="InterPro" id="IPR008978">
    <property type="entry name" value="HSP20-like_chaperone"/>
</dbReference>
<evidence type="ECO:0000259" key="4">
    <source>
        <dbReference type="PROSITE" id="PS51203"/>
    </source>
</evidence>
<dbReference type="Pfam" id="PF00011">
    <property type="entry name" value="HSP20"/>
    <property type="match status" value="1"/>
</dbReference>
<dbReference type="SUPFAM" id="SSF49764">
    <property type="entry name" value="HSP20-like chaperones"/>
    <property type="match status" value="1"/>
</dbReference>
<dbReference type="KEGG" id="oyw:OdinLCB4_001800"/>
<feature type="domain" description="CS" evidence="4">
    <location>
        <begin position="71"/>
        <end position="168"/>
    </location>
</feature>
<evidence type="ECO:0000256" key="1">
    <source>
        <dbReference type="PROSITE-ProRule" id="PRU00285"/>
    </source>
</evidence>
<reference evidence="5" key="2">
    <citation type="journal article" date="2022" name="Nat. Microbiol.">
        <title>A closed Candidatus Odinarchaeum chromosome exposes Asgard archaeal viruses.</title>
        <authorList>
            <person name="Tamarit D."/>
            <person name="Caceres E.F."/>
            <person name="Krupovic M."/>
            <person name="Nijland R."/>
            <person name="Eme L."/>
            <person name="Robinson N.P."/>
            <person name="Ettema T.J.G."/>
        </authorList>
    </citation>
    <scope>NUCLEOTIDE SEQUENCE</scope>
    <source>
        <strain evidence="5">LCB_4</strain>
    </source>
</reference>
<proteinExistence type="inferred from homology"/>
<dbReference type="PROSITE" id="PS01031">
    <property type="entry name" value="SHSP"/>
    <property type="match status" value="1"/>
</dbReference>
<comment type="similarity">
    <text evidence="1 2">Belongs to the small heat shock protein (HSP20) family.</text>
</comment>
<gene>
    <name evidence="5" type="ORF">OdinLCB4_001800</name>
</gene>
<dbReference type="PROSITE" id="PS51203">
    <property type="entry name" value="CS"/>
    <property type="match status" value="1"/>
</dbReference>
<protein>
    <submittedName>
        <fullName evidence="5">Hsp20 family protein</fullName>
    </submittedName>
</protein>
<name>A0AAF0D2W2_ODILC</name>
<dbReference type="Gene3D" id="2.60.40.790">
    <property type="match status" value="1"/>
</dbReference>
<evidence type="ECO:0000259" key="3">
    <source>
        <dbReference type="PROSITE" id="PS01031"/>
    </source>
</evidence>
<dbReference type="CDD" id="cd06464">
    <property type="entry name" value="ACD_sHsps-like"/>
    <property type="match status" value="1"/>
</dbReference>
<evidence type="ECO:0000256" key="2">
    <source>
        <dbReference type="RuleBase" id="RU003616"/>
    </source>
</evidence>
<feature type="domain" description="SHSP" evidence="3">
    <location>
        <begin position="73"/>
        <end position="168"/>
    </location>
</feature>
<evidence type="ECO:0000313" key="5">
    <source>
        <dbReference type="EMBL" id="WEU40686.1"/>
    </source>
</evidence>
<sequence length="168" mass="19207">MEGMSMNWFEEIRRFTRNMMREFEEMFNDELLTEPSYEKPFVYGYSVFIGPNGVPVIREFGTPLKARGSKVGKVRYEPYHDVIVDEEKGTVTITVEVPGVDKQDITVKVAGENIRIKGSTKGREFEKVIPLNSEVDKESIKATYKNGILEITAKLKTSDSDSREIKVE</sequence>
<evidence type="ECO:0000313" key="6">
    <source>
        <dbReference type="Proteomes" id="UP000186851"/>
    </source>
</evidence>